<dbReference type="GeneID" id="101852824"/>
<keyword evidence="1" id="KW-0472">Membrane</keyword>
<dbReference type="SUPFAM" id="SSF81321">
    <property type="entry name" value="Family A G protein-coupled receptor-like"/>
    <property type="match status" value="1"/>
</dbReference>
<sequence length="134" mass="15304">MNETDVLSHEKEGYSPERLQYPSTIFLSVYSSLLYCVGVPGNLITIAVLRGRSLREKFLSTLLTYESVFNLTDLIGGLGRLWLIGVTGFDYRLVSRTACVGQHWLFFTNHMMVNWTLVYVTAARLIYMALPSKW</sequence>
<accession>A0ABM0KB71</accession>
<dbReference type="Gene3D" id="1.20.1070.10">
    <property type="entry name" value="Rhodopsin 7-helix transmembrane proteins"/>
    <property type="match status" value="1"/>
</dbReference>
<name>A0ABM0KB71_APLCA</name>
<evidence type="ECO:0000313" key="2">
    <source>
        <dbReference type="Proteomes" id="UP000694888"/>
    </source>
</evidence>
<reference evidence="3" key="1">
    <citation type="submission" date="2025-08" db="UniProtKB">
        <authorList>
            <consortium name="RefSeq"/>
        </authorList>
    </citation>
    <scope>IDENTIFICATION</scope>
</reference>
<dbReference type="RefSeq" id="XP_005113399.1">
    <property type="nucleotide sequence ID" value="XM_005113342.2"/>
</dbReference>
<feature type="transmembrane region" description="Helical" evidence="1">
    <location>
        <begin position="112"/>
        <end position="130"/>
    </location>
</feature>
<evidence type="ECO:0000256" key="1">
    <source>
        <dbReference type="SAM" id="Phobius"/>
    </source>
</evidence>
<proteinExistence type="predicted"/>
<evidence type="ECO:0000313" key="3">
    <source>
        <dbReference type="RefSeq" id="XP_005113399.1"/>
    </source>
</evidence>
<protein>
    <submittedName>
        <fullName evidence="3">Uncharacterized protein LOC101852824</fullName>
    </submittedName>
</protein>
<feature type="transmembrane region" description="Helical" evidence="1">
    <location>
        <begin position="25"/>
        <end position="49"/>
    </location>
</feature>
<keyword evidence="1" id="KW-1133">Transmembrane helix</keyword>
<gene>
    <name evidence="3" type="primary">LOC101852824</name>
</gene>
<keyword evidence="1" id="KW-0812">Transmembrane</keyword>
<organism evidence="2 3">
    <name type="scientific">Aplysia californica</name>
    <name type="common">California sea hare</name>
    <dbReference type="NCBI Taxonomy" id="6500"/>
    <lineage>
        <taxon>Eukaryota</taxon>
        <taxon>Metazoa</taxon>
        <taxon>Spiralia</taxon>
        <taxon>Lophotrochozoa</taxon>
        <taxon>Mollusca</taxon>
        <taxon>Gastropoda</taxon>
        <taxon>Heterobranchia</taxon>
        <taxon>Euthyneura</taxon>
        <taxon>Tectipleura</taxon>
        <taxon>Aplysiida</taxon>
        <taxon>Aplysioidea</taxon>
        <taxon>Aplysiidae</taxon>
        <taxon>Aplysia</taxon>
    </lineage>
</organism>
<feature type="non-terminal residue" evidence="3">
    <location>
        <position position="134"/>
    </location>
</feature>
<keyword evidence="2" id="KW-1185">Reference proteome</keyword>
<dbReference type="Proteomes" id="UP000694888">
    <property type="component" value="Unplaced"/>
</dbReference>